<proteinExistence type="predicted"/>
<sequence length="275" mass="30158">MLKKFKAIFLAGFLLLGLTACSSDLLGGGSVDYSALSSMASSPASSSALSQDETVTFTAFMISDPYETTVDNVPKTYIDVMIARNPDKPIYVDVTDITVPTKSGDIISVTGKVDGYLYWTEEGTTEEALNILGESIVLNEPTGAENVASGSYTTEDNITYTFDKAVYADNTMYENEGYIYVYYYVDNKSGSMASGRLDSVFYLFRGDNELNNTFAMFADIEHPSNAENFSMTGFVKEGQKIYGYNSFTAEGEGPLEITVYDDDFNVVFSQELPVE</sequence>
<evidence type="ECO:0008006" key="4">
    <source>
        <dbReference type="Google" id="ProtNLM"/>
    </source>
</evidence>
<reference evidence="2 3" key="1">
    <citation type="submission" date="2019-05" db="EMBL/GenBank/DDBJ databases">
        <title>Culicoidintestinum kansasii gen. nov., sp. nov. from the gastrointestinal tract of the biting midge, Culicoides sonorensis.</title>
        <authorList>
            <person name="Neupane S."/>
            <person name="Ghosh A."/>
            <person name="Gunther S."/>
            <person name="Martin K."/>
            <person name="Zurek L."/>
        </authorList>
    </citation>
    <scope>NUCLEOTIDE SEQUENCE [LARGE SCALE GENOMIC DNA]</scope>
    <source>
        <strain evidence="2 3">CS-1</strain>
    </source>
</reference>
<keyword evidence="3" id="KW-1185">Reference proteome</keyword>
<keyword evidence="1" id="KW-0732">Signal</keyword>
<dbReference type="InParanoid" id="A0A5R8QAH9"/>
<dbReference type="OrthoDB" id="2179075at2"/>
<gene>
    <name evidence="2" type="ORF">FEZ08_07535</name>
</gene>
<accession>A0A5R8QAH9</accession>
<evidence type="ECO:0000313" key="3">
    <source>
        <dbReference type="Proteomes" id="UP000306912"/>
    </source>
</evidence>
<feature type="signal peptide" evidence="1">
    <location>
        <begin position="1"/>
        <end position="22"/>
    </location>
</feature>
<dbReference type="EMBL" id="VBWP01000006">
    <property type="protein sequence ID" value="TLG72890.1"/>
    <property type="molecule type" value="Genomic_DNA"/>
</dbReference>
<evidence type="ECO:0000313" key="2">
    <source>
        <dbReference type="EMBL" id="TLG72890.1"/>
    </source>
</evidence>
<dbReference type="RefSeq" id="WP_138191116.1">
    <property type="nucleotide sequence ID" value="NZ_VBWP01000006.1"/>
</dbReference>
<name>A0A5R8QAH9_9FIRM</name>
<feature type="chain" id="PRO_5024460871" description="DUF4352 domain-containing protein" evidence="1">
    <location>
        <begin position="23"/>
        <end position="275"/>
    </location>
</feature>
<dbReference type="PROSITE" id="PS51257">
    <property type="entry name" value="PROKAR_LIPOPROTEIN"/>
    <property type="match status" value="1"/>
</dbReference>
<protein>
    <recommendedName>
        <fullName evidence="4">DUF4352 domain-containing protein</fullName>
    </recommendedName>
</protein>
<organism evidence="2 3">
    <name type="scientific">Culicoidibacter larvae</name>
    <dbReference type="NCBI Taxonomy" id="2579976"/>
    <lineage>
        <taxon>Bacteria</taxon>
        <taxon>Bacillati</taxon>
        <taxon>Bacillota</taxon>
        <taxon>Culicoidibacteria</taxon>
        <taxon>Culicoidibacterales</taxon>
        <taxon>Culicoidibacteraceae</taxon>
        <taxon>Culicoidibacter</taxon>
    </lineage>
</organism>
<evidence type="ECO:0000256" key="1">
    <source>
        <dbReference type="SAM" id="SignalP"/>
    </source>
</evidence>
<comment type="caution">
    <text evidence="2">The sequence shown here is derived from an EMBL/GenBank/DDBJ whole genome shotgun (WGS) entry which is preliminary data.</text>
</comment>
<dbReference type="AlphaFoldDB" id="A0A5R8QAH9"/>
<dbReference type="Proteomes" id="UP000306912">
    <property type="component" value="Unassembled WGS sequence"/>
</dbReference>